<evidence type="ECO:0000313" key="2">
    <source>
        <dbReference type="Proteomes" id="UP000672009"/>
    </source>
</evidence>
<dbReference type="InterPro" id="IPR011856">
    <property type="entry name" value="tRNA_endonuc-like_dom_sf"/>
</dbReference>
<dbReference type="GO" id="GO:0003676">
    <property type="term" value="F:nucleic acid binding"/>
    <property type="evidence" value="ECO:0007669"/>
    <property type="project" value="InterPro"/>
</dbReference>
<dbReference type="Proteomes" id="UP000672009">
    <property type="component" value="Chromosome"/>
</dbReference>
<dbReference type="Gene3D" id="3.40.1350.10">
    <property type="match status" value="1"/>
</dbReference>
<accession>A0A975FBC8</accession>
<sequence>MAARDLFHQAVVIALQKEGWVITHDPLAVPIGGIDLYIDLGAERLY</sequence>
<keyword evidence="2" id="KW-1185">Reference proteome</keyword>
<evidence type="ECO:0000313" key="1">
    <source>
        <dbReference type="EMBL" id="QTR54850.1"/>
    </source>
</evidence>
<dbReference type="InterPro" id="IPR014919">
    <property type="entry name" value="XisH"/>
</dbReference>
<gene>
    <name evidence="1" type="ORF">J9260_07125</name>
</gene>
<proteinExistence type="predicted"/>
<organism evidence="1 2">
    <name type="scientific">Thiothrix unzii</name>
    <dbReference type="NCBI Taxonomy" id="111769"/>
    <lineage>
        <taxon>Bacteria</taxon>
        <taxon>Pseudomonadati</taxon>
        <taxon>Pseudomonadota</taxon>
        <taxon>Gammaproteobacteria</taxon>
        <taxon>Thiotrichales</taxon>
        <taxon>Thiotrichaceae</taxon>
        <taxon>Thiothrix</taxon>
    </lineage>
</organism>
<dbReference type="Pfam" id="PF08814">
    <property type="entry name" value="XisH"/>
    <property type="match status" value="1"/>
</dbReference>
<name>A0A975FBC8_9GAMM</name>
<reference evidence="1" key="1">
    <citation type="submission" date="2021-04" db="EMBL/GenBank/DDBJ databases">
        <title>Genomics, taxonomy and metabolism of representatives of sulfur bacteria of the genus Thiothrix: Thiothrix fructosivorans QT, Thiothrix unzii A1T and three new species, Thiothrix subterranea sp. nov., Thiothrix litoralis sp. nov. and 'Candidatus Thiothrix anitrata' sp. nov.</title>
        <authorList>
            <person name="Ravin N.V."/>
            <person name="Smolyakov D."/>
            <person name="Rudenko T.S."/>
            <person name="Mardanov A.V."/>
            <person name="Beletsky A.V."/>
            <person name="Markov N.D."/>
            <person name="Fomenkov A.I."/>
            <person name="Roberts R.J."/>
            <person name="Karnachuk O.V."/>
            <person name="Novikov A."/>
            <person name="Grabovich M.Y."/>
        </authorList>
    </citation>
    <scope>NUCLEOTIDE SEQUENCE</scope>
    <source>
        <strain evidence="1">A1</strain>
    </source>
</reference>
<evidence type="ECO:0008006" key="3">
    <source>
        <dbReference type="Google" id="ProtNLM"/>
    </source>
</evidence>
<dbReference type="InterPro" id="IPR011335">
    <property type="entry name" value="Restrct_endonuc-II-like"/>
</dbReference>
<dbReference type="AlphaFoldDB" id="A0A975FBC8"/>
<dbReference type="SUPFAM" id="SSF52980">
    <property type="entry name" value="Restriction endonuclease-like"/>
    <property type="match status" value="1"/>
</dbReference>
<dbReference type="EMBL" id="CP072793">
    <property type="protein sequence ID" value="QTR54850.1"/>
    <property type="molecule type" value="Genomic_DNA"/>
</dbReference>
<protein>
    <recommendedName>
        <fullName evidence="3">FdxN element excision controlling factor protein</fullName>
    </recommendedName>
</protein>
<dbReference type="KEGG" id="tun:J9260_07125"/>